<dbReference type="EMBL" id="JALJXV010000001">
    <property type="protein sequence ID" value="MCP1673055.1"/>
    <property type="molecule type" value="Genomic_DNA"/>
</dbReference>
<comment type="function">
    <text evidence="6">May be involved in recombination.</text>
</comment>
<dbReference type="PANTHER" id="PTHR38103:SF1">
    <property type="entry name" value="RECOMBINATION-ASSOCIATED PROTEIN RDGC"/>
    <property type="match status" value="1"/>
</dbReference>
<evidence type="ECO:0000313" key="8">
    <source>
        <dbReference type="Proteomes" id="UP001205843"/>
    </source>
</evidence>
<evidence type="ECO:0000256" key="6">
    <source>
        <dbReference type="HAMAP-Rule" id="MF_00194"/>
    </source>
</evidence>
<gene>
    <name evidence="6" type="primary">rdgC</name>
    <name evidence="7" type="ORF">J2T57_000147</name>
</gene>
<accession>A0AAE3K9T0</accession>
<dbReference type="AlphaFoldDB" id="A0AAE3K9T0"/>
<evidence type="ECO:0000256" key="3">
    <source>
        <dbReference type="ARBA" id="ARBA00022296"/>
    </source>
</evidence>
<keyword evidence="4 6" id="KW-0963">Cytoplasm</keyword>
<evidence type="ECO:0000313" key="7">
    <source>
        <dbReference type="EMBL" id="MCP1673055.1"/>
    </source>
</evidence>
<evidence type="ECO:0000256" key="1">
    <source>
        <dbReference type="ARBA" id="ARBA00004453"/>
    </source>
</evidence>
<evidence type="ECO:0000256" key="2">
    <source>
        <dbReference type="ARBA" id="ARBA00008657"/>
    </source>
</evidence>
<dbReference type="PANTHER" id="PTHR38103">
    <property type="entry name" value="RECOMBINATION-ASSOCIATED PROTEIN RDGC"/>
    <property type="match status" value="1"/>
</dbReference>
<evidence type="ECO:0000256" key="4">
    <source>
        <dbReference type="ARBA" id="ARBA00022490"/>
    </source>
</evidence>
<keyword evidence="8" id="KW-1185">Reference proteome</keyword>
<comment type="similarity">
    <text evidence="2 6">Belongs to the RdgC family.</text>
</comment>
<organism evidence="7 8">
    <name type="scientific">Natronocella acetinitrilica</name>
    <dbReference type="NCBI Taxonomy" id="414046"/>
    <lineage>
        <taxon>Bacteria</taxon>
        <taxon>Pseudomonadati</taxon>
        <taxon>Pseudomonadota</taxon>
        <taxon>Gammaproteobacteria</taxon>
        <taxon>Chromatiales</taxon>
        <taxon>Ectothiorhodospiraceae</taxon>
        <taxon>Natronocella</taxon>
    </lineage>
</organism>
<dbReference type="InterPro" id="IPR007476">
    <property type="entry name" value="RdgC"/>
</dbReference>
<dbReference type="NCBIfam" id="NF001464">
    <property type="entry name" value="PRK00321.1-5"/>
    <property type="match status" value="1"/>
</dbReference>
<comment type="subcellular location">
    <subcellularLocation>
        <location evidence="1 6">Cytoplasm</location>
        <location evidence="1 6">Nucleoid</location>
    </subcellularLocation>
</comment>
<dbReference type="GO" id="GO:0000018">
    <property type="term" value="P:regulation of DNA recombination"/>
    <property type="evidence" value="ECO:0007669"/>
    <property type="project" value="TreeGrafter"/>
</dbReference>
<protein>
    <recommendedName>
        <fullName evidence="3 6">Recombination-associated protein RdgC</fullName>
    </recommendedName>
</protein>
<dbReference type="GO" id="GO:0043590">
    <property type="term" value="C:bacterial nucleoid"/>
    <property type="evidence" value="ECO:0007669"/>
    <property type="project" value="TreeGrafter"/>
</dbReference>
<dbReference type="GO" id="GO:0003690">
    <property type="term" value="F:double-stranded DNA binding"/>
    <property type="evidence" value="ECO:0007669"/>
    <property type="project" value="TreeGrafter"/>
</dbReference>
<dbReference type="Pfam" id="PF04381">
    <property type="entry name" value="RdgC"/>
    <property type="match status" value="1"/>
</dbReference>
<comment type="caution">
    <text evidence="7">The sequence shown here is derived from an EMBL/GenBank/DDBJ whole genome shotgun (WGS) entry which is preliminary data.</text>
</comment>
<evidence type="ECO:0000256" key="5">
    <source>
        <dbReference type="ARBA" id="ARBA00023172"/>
    </source>
</evidence>
<dbReference type="NCBIfam" id="NF001462">
    <property type="entry name" value="PRK00321.1-3"/>
    <property type="match status" value="1"/>
</dbReference>
<dbReference type="GO" id="GO:0005737">
    <property type="term" value="C:cytoplasm"/>
    <property type="evidence" value="ECO:0007669"/>
    <property type="project" value="UniProtKB-UniRule"/>
</dbReference>
<reference evidence="7" key="1">
    <citation type="submission" date="2022-03" db="EMBL/GenBank/DDBJ databases">
        <title>Genomic Encyclopedia of Type Strains, Phase III (KMG-III): the genomes of soil and plant-associated and newly described type strains.</title>
        <authorList>
            <person name="Whitman W."/>
        </authorList>
    </citation>
    <scope>NUCLEOTIDE SEQUENCE</scope>
    <source>
        <strain evidence="7">ANL 6-2</strain>
    </source>
</reference>
<dbReference type="GO" id="GO:0006310">
    <property type="term" value="P:DNA recombination"/>
    <property type="evidence" value="ECO:0007669"/>
    <property type="project" value="UniProtKB-UniRule"/>
</dbReference>
<keyword evidence="5 6" id="KW-0233">DNA recombination</keyword>
<name>A0AAE3K9T0_9GAMM</name>
<dbReference type="RefSeq" id="WP_253472757.1">
    <property type="nucleotide sequence ID" value="NZ_JALJXV010000001.1"/>
</dbReference>
<dbReference type="Proteomes" id="UP001205843">
    <property type="component" value="Unassembled WGS sequence"/>
</dbReference>
<dbReference type="HAMAP" id="MF_00194">
    <property type="entry name" value="RdgC"/>
    <property type="match status" value="1"/>
</dbReference>
<sequence>MWFKNLCLYKLETAFPYDAEALEERLAADPFQPCGKLDQESAGFAPPLGDGHEQLVHAANGYLMVCLREESKLLPASVVKETMDERVGAIEAQEMRKVRKREKDRLKDEIILDLLPRAFSRSRRTYAYIDPRDGWIVVDAATWKKAEEVTEHLREVLGSLPIAPPQLDTAPQAVMTRWVSGKAMPSDFELGDECVLTDPQLEGAEVRCKRQDLHASEIAAHLKAGKRVSRVAVQWRERMSFVLDADMSVKRLRFNDVVQEDTADGEADSAAERFDSDFSIMTLELAGLIPRLMEVMQDTTAD</sequence>
<proteinExistence type="inferred from homology"/>